<feature type="transmembrane region" description="Helical" evidence="1">
    <location>
        <begin position="21"/>
        <end position="43"/>
    </location>
</feature>
<sequence>MKKSNAGNQQAKRLFYKWHRVLGLIALIPVMAWTISGLSHPLMSNWLRPSIPKEVFVPGTQDKIAPKISLHEVLAKNGVSELRNFSLIQFSKGAYYQVLDKDSVYNYYSANDGSLLPDGDKLYAEYLARYFMQDSTSAIKEMHVQKSFDSHYQPINRLLPVWKVTFDRPGGMDVYVETAQSRLGTFNNNTRKFFLVLFEQLHTWSFLAAIGGEQFRLIFMLCVVGVMFLSLLSGVTVYGLLWKKFKEVRQKRQNNDKRFIHRYHRQLGLIMSFLMLTFTISAAFHLYITLYNLKGESKAYSQLIKASDLKLSNFNLPVADSTIFRTGLAEFDGKSYYQILNNKKQIVYINVNTGEELTDGDQAYARFLASYYKTFGEQKRKEKVYGKTEVTPVKQFTNDYGFINKRLPVEKVSYPNDGDWYIETTSAKLATKVDGLDRAEGLTFIFLHKFFWMTWAGKDVRDIVSMLAALGILVVSLLGFTAFIKNK</sequence>
<keyword evidence="3" id="KW-1185">Reference proteome</keyword>
<proteinExistence type="predicted"/>
<dbReference type="Pfam" id="PF03929">
    <property type="entry name" value="PepSY_TM"/>
    <property type="match status" value="1"/>
</dbReference>
<keyword evidence="1" id="KW-1133">Transmembrane helix</keyword>
<name>A0A2H9VNQ9_9SPHI</name>
<protein>
    <submittedName>
        <fullName evidence="2">PepSY-associated transmembrane protein</fullName>
    </submittedName>
</protein>
<evidence type="ECO:0000313" key="3">
    <source>
        <dbReference type="Proteomes" id="UP000242687"/>
    </source>
</evidence>
<feature type="transmembrane region" description="Helical" evidence="1">
    <location>
        <begin position="463"/>
        <end position="484"/>
    </location>
</feature>
<reference evidence="2 3" key="1">
    <citation type="submission" date="2017-11" db="EMBL/GenBank/DDBJ databases">
        <title>Genomic Encyclopedia of Archaeal and Bacterial Type Strains, Phase II (KMG-II): From Individual Species to Whole Genera.</title>
        <authorList>
            <person name="Goeker M."/>
        </authorList>
    </citation>
    <scope>NUCLEOTIDE SEQUENCE [LARGE SCALE GENOMIC DNA]</scope>
    <source>
        <strain evidence="2 3">DSM 28175</strain>
    </source>
</reference>
<evidence type="ECO:0000313" key="2">
    <source>
        <dbReference type="EMBL" id="PJJ79946.1"/>
    </source>
</evidence>
<gene>
    <name evidence="2" type="ORF">CLV57_3085</name>
</gene>
<comment type="caution">
    <text evidence="2">The sequence shown here is derived from an EMBL/GenBank/DDBJ whole genome shotgun (WGS) entry which is preliminary data.</text>
</comment>
<evidence type="ECO:0000256" key="1">
    <source>
        <dbReference type="SAM" id="Phobius"/>
    </source>
</evidence>
<organism evidence="2 3">
    <name type="scientific">Mucilaginibacter auburnensis</name>
    <dbReference type="NCBI Taxonomy" id="1457233"/>
    <lineage>
        <taxon>Bacteria</taxon>
        <taxon>Pseudomonadati</taxon>
        <taxon>Bacteroidota</taxon>
        <taxon>Sphingobacteriia</taxon>
        <taxon>Sphingobacteriales</taxon>
        <taxon>Sphingobacteriaceae</taxon>
        <taxon>Mucilaginibacter</taxon>
    </lineage>
</organism>
<keyword evidence="1 2" id="KW-0812">Transmembrane</keyword>
<accession>A0A2H9VNQ9</accession>
<dbReference type="OrthoDB" id="9806195at2"/>
<dbReference type="InterPro" id="IPR005625">
    <property type="entry name" value="PepSY-ass_TM"/>
</dbReference>
<dbReference type="AlphaFoldDB" id="A0A2H9VNQ9"/>
<feature type="transmembrane region" description="Helical" evidence="1">
    <location>
        <begin position="267"/>
        <end position="288"/>
    </location>
</feature>
<feature type="transmembrane region" description="Helical" evidence="1">
    <location>
        <begin position="217"/>
        <end position="242"/>
    </location>
</feature>
<dbReference type="EMBL" id="PGFJ01000002">
    <property type="protein sequence ID" value="PJJ79946.1"/>
    <property type="molecule type" value="Genomic_DNA"/>
</dbReference>
<keyword evidence="1" id="KW-0472">Membrane</keyword>
<dbReference type="RefSeq" id="WP_100342250.1">
    <property type="nucleotide sequence ID" value="NZ_PGFJ01000002.1"/>
</dbReference>
<dbReference type="Proteomes" id="UP000242687">
    <property type="component" value="Unassembled WGS sequence"/>
</dbReference>